<evidence type="ECO:0000313" key="3">
    <source>
        <dbReference type="Proteomes" id="UP001159042"/>
    </source>
</evidence>
<evidence type="ECO:0000256" key="1">
    <source>
        <dbReference type="SAM" id="MobiDB-lite"/>
    </source>
</evidence>
<feature type="region of interest" description="Disordered" evidence="1">
    <location>
        <begin position="212"/>
        <end position="232"/>
    </location>
</feature>
<feature type="compositionally biased region" description="Basic and acidic residues" evidence="1">
    <location>
        <begin position="212"/>
        <end position="221"/>
    </location>
</feature>
<dbReference type="AlphaFoldDB" id="A0AAV8V9H3"/>
<evidence type="ECO:0000313" key="2">
    <source>
        <dbReference type="EMBL" id="KAJ8910824.1"/>
    </source>
</evidence>
<name>A0AAV8V9H3_9CUCU</name>
<dbReference type="Proteomes" id="UP001159042">
    <property type="component" value="Unassembled WGS sequence"/>
</dbReference>
<dbReference type="EMBL" id="JANEYG010000239">
    <property type="protein sequence ID" value="KAJ8910824.1"/>
    <property type="molecule type" value="Genomic_DNA"/>
</dbReference>
<dbReference type="PANTHER" id="PTHR13621">
    <property type="entry name" value="PROLINE-RICH PROTEIN PRCC"/>
    <property type="match status" value="1"/>
</dbReference>
<comment type="caution">
    <text evidence="2">The sequence shown here is derived from an EMBL/GenBank/DDBJ whole genome shotgun (WGS) entry which is preliminary data.</text>
</comment>
<feature type="compositionally biased region" description="Acidic residues" evidence="1">
    <location>
        <begin position="222"/>
        <end position="232"/>
    </location>
</feature>
<feature type="compositionally biased region" description="Polar residues" evidence="1">
    <location>
        <begin position="29"/>
        <end position="44"/>
    </location>
</feature>
<feature type="compositionally biased region" description="Polar residues" evidence="1">
    <location>
        <begin position="53"/>
        <end position="68"/>
    </location>
</feature>
<feature type="compositionally biased region" description="Acidic residues" evidence="1">
    <location>
        <begin position="10"/>
        <end position="19"/>
    </location>
</feature>
<accession>A0AAV8V9H3</accession>
<proteinExistence type="predicted"/>
<feature type="region of interest" description="Disordered" evidence="1">
    <location>
        <begin position="1"/>
        <end position="82"/>
    </location>
</feature>
<organism evidence="2 3">
    <name type="scientific">Exocentrus adspersus</name>
    <dbReference type="NCBI Taxonomy" id="1586481"/>
    <lineage>
        <taxon>Eukaryota</taxon>
        <taxon>Metazoa</taxon>
        <taxon>Ecdysozoa</taxon>
        <taxon>Arthropoda</taxon>
        <taxon>Hexapoda</taxon>
        <taxon>Insecta</taxon>
        <taxon>Pterygota</taxon>
        <taxon>Neoptera</taxon>
        <taxon>Endopterygota</taxon>
        <taxon>Coleoptera</taxon>
        <taxon>Polyphaga</taxon>
        <taxon>Cucujiformia</taxon>
        <taxon>Chrysomeloidea</taxon>
        <taxon>Cerambycidae</taxon>
        <taxon>Lamiinae</taxon>
        <taxon>Acanthocinini</taxon>
        <taxon>Exocentrus</taxon>
    </lineage>
</organism>
<sequence length="378" mass="42124">MALVSYDYDSASEDEDDGDTAIPNKESPIISNSHRGNDSATTLINLDAEASGSIVQSSDNTESDSPSPLTKPVSRDISTDNNLFSNLPHTKITVTDTVEDRIEDFIPKATPVAKNKQKVKISIPSLSEFNDVEDDEPQIKKIKVSNKSSGLISILPPVRGSVTTVKSFVPNVVHQKKGSDSDSSTTVKKNNTLVPNVIRKKAEAKQAELLRKMQQKKREGSDIESDDDIDMPETFDDEMWQKVCGRPKTKPIIQKPEEPPLEEIIDIAPEPEKPYEGLDNVAFKELVGRSKRPIGNIKLIDINEEEILPEKDLWMTKSLTDPEMAPKAQIEDPVDPTKRRKHHITYLAQQAKENEQELQNAWAASKNSRLASRAKYGF</sequence>
<evidence type="ECO:0008006" key="4">
    <source>
        <dbReference type="Google" id="ProtNLM"/>
    </source>
</evidence>
<dbReference type="GO" id="GO:0005634">
    <property type="term" value="C:nucleus"/>
    <property type="evidence" value="ECO:0007669"/>
    <property type="project" value="TreeGrafter"/>
</dbReference>
<protein>
    <recommendedName>
        <fullName evidence="4">Proline-rich protein PRCC</fullName>
    </recommendedName>
</protein>
<dbReference type="PANTHER" id="PTHR13621:SF2">
    <property type="entry name" value="PROLINE-RICH PROTEIN PRCC"/>
    <property type="match status" value="1"/>
</dbReference>
<dbReference type="Pfam" id="PF10253">
    <property type="entry name" value="PRCC"/>
    <property type="match status" value="1"/>
</dbReference>
<dbReference type="InterPro" id="IPR018800">
    <property type="entry name" value="PRCC"/>
</dbReference>
<keyword evidence="3" id="KW-1185">Reference proteome</keyword>
<gene>
    <name evidence="2" type="ORF">NQ315_015559</name>
</gene>
<reference evidence="2 3" key="1">
    <citation type="journal article" date="2023" name="Insect Mol. Biol.">
        <title>Genome sequencing provides insights into the evolution of gene families encoding plant cell wall-degrading enzymes in longhorned beetles.</title>
        <authorList>
            <person name="Shin N.R."/>
            <person name="Okamura Y."/>
            <person name="Kirsch R."/>
            <person name="Pauchet Y."/>
        </authorList>
    </citation>
    <scope>NUCLEOTIDE SEQUENCE [LARGE SCALE GENOMIC DNA]</scope>
    <source>
        <strain evidence="2">EAD_L_NR</strain>
    </source>
</reference>